<reference evidence="2 3" key="1">
    <citation type="submission" date="2020-05" db="EMBL/GenBank/DDBJ databases">
        <title>Identification and distribution of gene clusters putatively required for synthesis of sphingolipid metabolism inhibitors in phylogenetically diverse species of the filamentous fungus Fusarium.</title>
        <authorList>
            <person name="Kim H.-S."/>
            <person name="Busman M."/>
            <person name="Brown D.W."/>
            <person name="Divon H."/>
            <person name="Uhlig S."/>
            <person name="Proctor R.H."/>
        </authorList>
    </citation>
    <scope>NUCLEOTIDE SEQUENCE [LARGE SCALE GENOMIC DNA]</scope>
    <source>
        <strain evidence="2 3">NRRL 66235</strain>
    </source>
</reference>
<keyword evidence="3" id="KW-1185">Reference proteome</keyword>
<protein>
    <submittedName>
        <fullName evidence="2">Longiborneol synthase</fullName>
    </submittedName>
</protein>
<dbReference type="OrthoDB" id="2998174at2759"/>
<dbReference type="Proteomes" id="UP000544331">
    <property type="component" value="Unassembled WGS sequence"/>
</dbReference>
<evidence type="ECO:0000313" key="3">
    <source>
        <dbReference type="Proteomes" id="UP000544331"/>
    </source>
</evidence>
<accession>A0A8H5Y4V4</accession>
<gene>
    <name evidence="2" type="ORF">FMUND_11894</name>
</gene>
<dbReference type="EMBL" id="JAAOAN010000468">
    <property type="protein sequence ID" value="KAF5705918.1"/>
    <property type="molecule type" value="Genomic_DNA"/>
</dbReference>
<comment type="caution">
    <text evidence="2">The sequence shown here is derived from an EMBL/GenBank/DDBJ whole genome shotgun (WGS) entry which is preliminary data.</text>
</comment>
<feature type="region of interest" description="Disordered" evidence="1">
    <location>
        <begin position="1"/>
        <end position="39"/>
    </location>
</feature>
<dbReference type="AlphaFoldDB" id="A0A8H5Y4V4"/>
<name>A0A8H5Y4V4_9HYPO</name>
<proteinExistence type="predicted"/>
<sequence>MGPNLSSLRSRWSHPQLQEPVSGGVERQPEPKPQDLKSLIQPPIRPFTDEIGYSPLKKMSNDALWKAMRSYADNTGVPYKEGTHSWLMFKVGYVYPVVCFPLHPFEVQLYIGIHSWLGLLLDGQAE</sequence>
<organism evidence="2 3">
    <name type="scientific">Fusarium mundagurra</name>
    <dbReference type="NCBI Taxonomy" id="1567541"/>
    <lineage>
        <taxon>Eukaryota</taxon>
        <taxon>Fungi</taxon>
        <taxon>Dikarya</taxon>
        <taxon>Ascomycota</taxon>
        <taxon>Pezizomycotina</taxon>
        <taxon>Sordariomycetes</taxon>
        <taxon>Hypocreomycetidae</taxon>
        <taxon>Hypocreales</taxon>
        <taxon>Nectriaceae</taxon>
        <taxon>Fusarium</taxon>
        <taxon>Fusarium fujikuroi species complex</taxon>
    </lineage>
</organism>
<feature type="compositionally biased region" description="Polar residues" evidence="1">
    <location>
        <begin position="1"/>
        <end position="16"/>
    </location>
</feature>
<evidence type="ECO:0000256" key="1">
    <source>
        <dbReference type="SAM" id="MobiDB-lite"/>
    </source>
</evidence>
<evidence type="ECO:0000313" key="2">
    <source>
        <dbReference type="EMBL" id="KAF5705918.1"/>
    </source>
</evidence>